<evidence type="ECO:0000313" key="1">
    <source>
        <dbReference type="EMBL" id="SUA23816.1"/>
    </source>
</evidence>
<dbReference type="EMBL" id="UGRI01000001">
    <property type="protein sequence ID" value="SUA23816.1"/>
    <property type="molecule type" value="Genomic_DNA"/>
</dbReference>
<sequence>MYRKRYEMLDDMVTKMKDSLKTEARGISDGIQTEKPLRRTV</sequence>
<protein>
    <submittedName>
        <fullName evidence="1">Hypothetical membrane protein</fullName>
    </submittedName>
</protein>
<name>A0A378VZ63_NEIGO</name>
<accession>A0A378VZ63</accession>
<organism evidence="1">
    <name type="scientific">Neisseria gonorrhoeae</name>
    <dbReference type="NCBI Taxonomy" id="485"/>
    <lineage>
        <taxon>Bacteria</taxon>
        <taxon>Pseudomonadati</taxon>
        <taxon>Pseudomonadota</taxon>
        <taxon>Betaproteobacteria</taxon>
        <taxon>Neisseriales</taxon>
        <taxon>Neisseriaceae</taxon>
        <taxon>Neisseria</taxon>
    </lineage>
</organism>
<reference evidence="1" key="1">
    <citation type="submission" date="2018-06" db="EMBL/GenBank/DDBJ databases">
        <authorList>
            <consortium name="Pathogen Informatics"/>
            <person name="Doyle S."/>
        </authorList>
    </citation>
    <scope>NUCLEOTIDE SEQUENCE [LARGE SCALE GENOMIC DNA]</scope>
    <source>
        <strain evidence="1">NCTC11421</strain>
    </source>
</reference>
<gene>
    <name evidence="1" type="ORF">NCTC11421_01806</name>
</gene>
<proteinExistence type="predicted"/>
<dbReference type="AlphaFoldDB" id="A0A378VZ63"/>